<dbReference type="HOGENOM" id="CLU_402848_0_0_1"/>
<feature type="compositionally biased region" description="Low complexity" evidence="1">
    <location>
        <begin position="584"/>
        <end position="595"/>
    </location>
</feature>
<evidence type="ECO:0000313" key="2">
    <source>
        <dbReference type="EMBL" id="KIJ58396.1"/>
    </source>
</evidence>
<feature type="region of interest" description="Disordered" evidence="1">
    <location>
        <begin position="570"/>
        <end position="611"/>
    </location>
</feature>
<evidence type="ECO:0000256" key="1">
    <source>
        <dbReference type="SAM" id="MobiDB-lite"/>
    </source>
</evidence>
<keyword evidence="3" id="KW-1185">Reference proteome</keyword>
<dbReference type="Proteomes" id="UP000053820">
    <property type="component" value="Unassembled WGS sequence"/>
</dbReference>
<sequence>MSSSDAEFLHPQFWTAGRGPNRYQWTCSACKDNKWRDERSARRHEKQQSHKSNIEYLLTRSPSPQPEVAGPLLELLRDLSQPDSMAAHASEHLHPHALTDPAPFDEPPEPQTFELDWDAVDHDELMPPSIGEASVATLATGLADWLARGGEPNGSDESDAGIEQELAGEYEPNPLLQGSQRAPQRSVPAEDPDWFPWLDKETCILDILRHLPRSLFSDAQMQVILWGLSVLGVDNLPSTGVLKNLDETLQHKYGIESVRCQGPLGHVYYVNHLPSIIAQEISNPRIRPHITHYPEDAGQHLSQPWQASRWLNEIDPSLATPMIRVRHQDYYVFEPAKLTDGSIIIPERWYTKVSGVGSTRHEEFWARAWRAQPVASDDGYRGYLVDENMSFDIAAHELLLSFPNLVETYHVDNLPDPRQIIGVLHGAGVTPWNRTDPAVGNRWRSLARGHRVLSYMMWLYCDDTSGNVSKKWNKHNSFLFTSAESNIHFLATSNIAPPLEMLDGIVTQLEDAQTHGIWAWDVVAKEMVLIIPAVLAVLGDNPMQSELACHVGLQGKYFCRNCWVKGHEAPEKDSVPSANHAGDENSVNSESENSVQGEASGVKAKGRRKETMQELVDRARRFLGVRLSLLSHS</sequence>
<evidence type="ECO:0000313" key="3">
    <source>
        <dbReference type="Proteomes" id="UP000053820"/>
    </source>
</evidence>
<dbReference type="PANTHER" id="PTHR31912">
    <property type="entry name" value="IP13529P"/>
    <property type="match status" value="1"/>
</dbReference>
<dbReference type="PANTHER" id="PTHR31912:SF34">
    <property type="entry name" value="NOTOCHORD-RELATED PROTEIN"/>
    <property type="match status" value="1"/>
</dbReference>
<dbReference type="AlphaFoldDB" id="A0A0C9W6K8"/>
<accession>A0A0C9W6K8</accession>
<dbReference type="OrthoDB" id="2246127at2759"/>
<name>A0A0C9W6K8_9AGAM</name>
<proteinExistence type="predicted"/>
<dbReference type="EMBL" id="KN839945">
    <property type="protein sequence ID" value="KIJ58396.1"/>
    <property type="molecule type" value="Genomic_DNA"/>
</dbReference>
<organism evidence="2 3">
    <name type="scientific">Hydnomerulius pinastri MD-312</name>
    <dbReference type="NCBI Taxonomy" id="994086"/>
    <lineage>
        <taxon>Eukaryota</taxon>
        <taxon>Fungi</taxon>
        <taxon>Dikarya</taxon>
        <taxon>Basidiomycota</taxon>
        <taxon>Agaricomycotina</taxon>
        <taxon>Agaricomycetes</taxon>
        <taxon>Agaricomycetidae</taxon>
        <taxon>Boletales</taxon>
        <taxon>Boletales incertae sedis</taxon>
        <taxon>Leucogyrophana</taxon>
    </lineage>
</organism>
<gene>
    <name evidence="2" type="ORF">HYDPIDRAFT_190814</name>
</gene>
<reference evidence="2 3" key="1">
    <citation type="submission" date="2014-04" db="EMBL/GenBank/DDBJ databases">
        <title>Evolutionary Origins and Diversification of the Mycorrhizal Mutualists.</title>
        <authorList>
            <consortium name="DOE Joint Genome Institute"/>
            <consortium name="Mycorrhizal Genomics Consortium"/>
            <person name="Kohler A."/>
            <person name="Kuo A."/>
            <person name="Nagy L.G."/>
            <person name="Floudas D."/>
            <person name="Copeland A."/>
            <person name="Barry K.W."/>
            <person name="Cichocki N."/>
            <person name="Veneault-Fourrey C."/>
            <person name="LaButti K."/>
            <person name="Lindquist E.A."/>
            <person name="Lipzen A."/>
            <person name="Lundell T."/>
            <person name="Morin E."/>
            <person name="Murat C."/>
            <person name="Riley R."/>
            <person name="Ohm R."/>
            <person name="Sun H."/>
            <person name="Tunlid A."/>
            <person name="Henrissat B."/>
            <person name="Grigoriev I.V."/>
            <person name="Hibbett D.S."/>
            <person name="Martin F."/>
        </authorList>
    </citation>
    <scope>NUCLEOTIDE SEQUENCE [LARGE SCALE GENOMIC DNA]</scope>
    <source>
        <strain evidence="2 3">MD-312</strain>
    </source>
</reference>
<feature type="region of interest" description="Disordered" evidence="1">
    <location>
        <begin position="34"/>
        <end position="68"/>
    </location>
</feature>
<protein>
    <submittedName>
        <fullName evidence="2">Uncharacterized protein</fullName>
    </submittedName>
</protein>